<feature type="region of interest" description="Disordered" evidence="1">
    <location>
        <begin position="185"/>
        <end position="226"/>
    </location>
</feature>
<comment type="caution">
    <text evidence="2">The sequence shown here is derived from an EMBL/GenBank/DDBJ whole genome shotgun (WGS) entry which is preliminary data.</text>
</comment>
<sequence length="226" mass="25637">MDVGLKPTVVPMDDWDAREDVCEELIHQEVVEDPRVKERFVRKDFSYSEAFFSNLDPVGDSEDDSSQEAEDSKEELELDDEVKVSEEELERDEFIEVWVSFLDIPLEHTHSQASYSTCSLDRGQICQDSYTAKVCNFTIKSAYKTSPKTPQNQAQNLGRTAPENRRKHPKKPTQIMLQICTKSAVGIDAGNPSPTSPKHNNPTTKSGQQVLEKCGTKHLKNRRKAH</sequence>
<proteinExistence type="predicted"/>
<feature type="compositionally biased region" description="Polar residues" evidence="1">
    <location>
        <begin position="146"/>
        <end position="158"/>
    </location>
</feature>
<reference evidence="2 3" key="1">
    <citation type="submission" date="2024-01" db="EMBL/GenBank/DDBJ databases">
        <title>The complete chloroplast genome sequence of Lithospermum erythrorhizon: insights into the phylogenetic relationship among Boraginaceae species and the maternal lineages of purple gromwells.</title>
        <authorList>
            <person name="Okada T."/>
            <person name="Watanabe K."/>
        </authorList>
    </citation>
    <scope>NUCLEOTIDE SEQUENCE [LARGE SCALE GENOMIC DNA]</scope>
</reference>
<evidence type="ECO:0000313" key="2">
    <source>
        <dbReference type="EMBL" id="GAA0155579.1"/>
    </source>
</evidence>
<feature type="region of interest" description="Disordered" evidence="1">
    <location>
        <begin position="53"/>
        <end position="83"/>
    </location>
</feature>
<feature type="compositionally biased region" description="Basic residues" evidence="1">
    <location>
        <begin position="216"/>
        <end position="226"/>
    </location>
</feature>
<gene>
    <name evidence="2" type="ORF">LIER_38114</name>
</gene>
<organism evidence="2 3">
    <name type="scientific">Lithospermum erythrorhizon</name>
    <name type="common">Purple gromwell</name>
    <name type="synonym">Lithospermum officinale var. erythrorhizon</name>
    <dbReference type="NCBI Taxonomy" id="34254"/>
    <lineage>
        <taxon>Eukaryota</taxon>
        <taxon>Viridiplantae</taxon>
        <taxon>Streptophyta</taxon>
        <taxon>Embryophyta</taxon>
        <taxon>Tracheophyta</taxon>
        <taxon>Spermatophyta</taxon>
        <taxon>Magnoliopsida</taxon>
        <taxon>eudicotyledons</taxon>
        <taxon>Gunneridae</taxon>
        <taxon>Pentapetalae</taxon>
        <taxon>asterids</taxon>
        <taxon>lamiids</taxon>
        <taxon>Boraginales</taxon>
        <taxon>Boraginaceae</taxon>
        <taxon>Boraginoideae</taxon>
        <taxon>Lithospermeae</taxon>
        <taxon>Lithospermum</taxon>
    </lineage>
</organism>
<feature type="compositionally biased region" description="Polar residues" evidence="1">
    <location>
        <begin position="192"/>
        <end position="209"/>
    </location>
</feature>
<dbReference type="EMBL" id="BAABME010018955">
    <property type="protein sequence ID" value="GAA0155579.1"/>
    <property type="molecule type" value="Genomic_DNA"/>
</dbReference>
<protein>
    <submittedName>
        <fullName evidence="2">Uncharacterized protein</fullName>
    </submittedName>
</protein>
<dbReference type="AlphaFoldDB" id="A0AAV3PV14"/>
<name>A0AAV3PV14_LITER</name>
<keyword evidence="3" id="KW-1185">Reference proteome</keyword>
<accession>A0AAV3PV14</accession>
<dbReference type="Proteomes" id="UP001454036">
    <property type="component" value="Unassembled WGS sequence"/>
</dbReference>
<feature type="region of interest" description="Disordered" evidence="1">
    <location>
        <begin position="146"/>
        <end position="173"/>
    </location>
</feature>
<feature type="compositionally biased region" description="Acidic residues" evidence="1">
    <location>
        <begin position="59"/>
        <end position="80"/>
    </location>
</feature>
<evidence type="ECO:0000256" key="1">
    <source>
        <dbReference type="SAM" id="MobiDB-lite"/>
    </source>
</evidence>
<evidence type="ECO:0000313" key="3">
    <source>
        <dbReference type="Proteomes" id="UP001454036"/>
    </source>
</evidence>